<dbReference type="EMBL" id="MU839831">
    <property type="protein sequence ID" value="KAK1757245.1"/>
    <property type="molecule type" value="Genomic_DNA"/>
</dbReference>
<accession>A0AAJ0FDJ5</accession>
<feature type="chain" id="PRO_5042554799" evidence="1">
    <location>
        <begin position="18"/>
        <end position="65"/>
    </location>
</feature>
<organism evidence="2 3">
    <name type="scientific">Echria macrotheca</name>
    <dbReference type="NCBI Taxonomy" id="438768"/>
    <lineage>
        <taxon>Eukaryota</taxon>
        <taxon>Fungi</taxon>
        <taxon>Dikarya</taxon>
        <taxon>Ascomycota</taxon>
        <taxon>Pezizomycotina</taxon>
        <taxon>Sordariomycetes</taxon>
        <taxon>Sordariomycetidae</taxon>
        <taxon>Sordariales</taxon>
        <taxon>Schizotheciaceae</taxon>
        <taxon>Echria</taxon>
    </lineage>
</organism>
<evidence type="ECO:0000313" key="2">
    <source>
        <dbReference type="EMBL" id="KAK1757245.1"/>
    </source>
</evidence>
<proteinExistence type="predicted"/>
<evidence type="ECO:0000256" key="1">
    <source>
        <dbReference type="SAM" id="SignalP"/>
    </source>
</evidence>
<keyword evidence="1" id="KW-0732">Signal</keyword>
<feature type="signal peptide" evidence="1">
    <location>
        <begin position="1"/>
        <end position="17"/>
    </location>
</feature>
<comment type="caution">
    <text evidence="2">The sequence shown here is derived from an EMBL/GenBank/DDBJ whole genome shotgun (WGS) entry which is preliminary data.</text>
</comment>
<name>A0AAJ0FDJ5_9PEZI</name>
<dbReference type="Proteomes" id="UP001239445">
    <property type="component" value="Unassembled WGS sequence"/>
</dbReference>
<keyword evidence="3" id="KW-1185">Reference proteome</keyword>
<sequence length="65" mass="6888">MKFTVAAVLAFAAMAVAYPNVNVERRQSNTIPNVDASIPAMSDQAGNVIPFDSTKVYKDATAKGL</sequence>
<evidence type="ECO:0000313" key="3">
    <source>
        <dbReference type="Proteomes" id="UP001239445"/>
    </source>
</evidence>
<dbReference type="AlphaFoldDB" id="A0AAJ0FDJ5"/>
<reference evidence="2" key="1">
    <citation type="submission" date="2023-06" db="EMBL/GenBank/DDBJ databases">
        <title>Genome-scale phylogeny and comparative genomics of the fungal order Sordariales.</title>
        <authorList>
            <consortium name="Lawrence Berkeley National Laboratory"/>
            <person name="Hensen N."/>
            <person name="Bonometti L."/>
            <person name="Westerberg I."/>
            <person name="Brannstrom I.O."/>
            <person name="Guillou S."/>
            <person name="Cros-Aarteil S."/>
            <person name="Calhoun S."/>
            <person name="Haridas S."/>
            <person name="Kuo A."/>
            <person name="Mondo S."/>
            <person name="Pangilinan J."/>
            <person name="Riley R."/>
            <person name="Labutti K."/>
            <person name="Andreopoulos B."/>
            <person name="Lipzen A."/>
            <person name="Chen C."/>
            <person name="Yanf M."/>
            <person name="Daum C."/>
            <person name="Ng V."/>
            <person name="Clum A."/>
            <person name="Steindorff A."/>
            <person name="Ohm R."/>
            <person name="Martin F."/>
            <person name="Silar P."/>
            <person name="Natvig D."/>
            <person name="Lalanne C."/>
            <person name="Gautier V."/>
            <person name="Ament-Velasquez S.L."/>
            <person name="Kruys A."/>
            <person name="Hutchinson M.I."/>
            <person name="Powell A.J."/>
            <person name="Barry K."/>
            <person name="Miller A.N."/>
            <person name="Grigoriev I.V."/>
            <person name="Debuchy R."/>
            <person name="Gladieux P."/>
            <person name="Thoren M.H."/>
            <person name="Johannesson H."/>
        </authorList>
    </citation>
    <scope>NUCLEOTIDE SEQUENCE</scope>
    <source>
        <strain evidence="2">PSN4</strain>
    </source>
</reference>
<protein>
    <submittedName>
        <fullName evidence="2">Uncharacterized protein</fullName>
    </submittedName>
</protein>
<gene>
    <name evidence="2" type="ORF">QBC47DRAFT_400874</name>
</gene>